<accession>A0A6S6S9N5</accession>
<proteinExistence type="predicted"/>
<dbReference type="PANTHER" id="PTHR32309:SF13">
    <property type="entry name" value="FERRIC ENTEROBACTIN TRANSPORT PROTEIN FEPE"/>
    <property type="match status" value="1"/>
</dbReference>
<keyword evidence="2" id="KW-1133">Transmembrane helix</keyword>
<protein>
    <recommendedName>
        <fullName evidence="4">Capsular polysaccharide export system inner membrane protein KpsE</fullName>
    </recommendedName>
</protein>
<gene>
    <name evidence="3" type="ORF">HELGO_WM11737</name>
</gene>
<evidence type="ECO:0000313" key="3">
    <source>
        <dbReference type="EMBL" id="CAA6805093.1"/>
    </source>
</evidence>
<reference evidence="3" key="1">
    <citation type="submission" date="2020-01" db="EMBL/GenBank/DDBJ databases">
        <authorList>
            <person name="Meier V. D."/>
            <person name="Meier V D."/>
        </authorList>
    </citation>
    <scope>NUCLEOTIDE SEQUENCE</scope>
    <source>
        <strain evidence="3">HLG_WM_MAG_07</strain>
    </source>
</reference>
<evidence type="ECO:0000256" key="2">
    <source>
        <dbReference type="SAM" id="Phobius"/>
    </source>
</evidence>
<dbReference type="InterPro" id="IPR050445">
    <property type="entry name" value="Bact_polysacc_biosynth/exp"/>
</dbReference>
<organism evidence="3">
    <name type="scientific">uncultured Thiotrichaceae bacterium</name>
    <dbReference type="NCBI Taxonomy" id="298394"/>
    <lineage>
        <taxon>Bacteria</taxon>
        <taxon>Pseudomonadati</taxon>
        <taxon>Pseudomonadota</taxon>
        <taxon>Gammaproteobacteria</taxon>
        <taxon>Thiotrichales</taxon>
        <taxon>Thiotrichaceae</taxon>
        <taxon>environmental samples</taxon>
    </lineage>
</organism>
<name>A0A6S6S9N5_9GAMM</name>
<keyword evidence="1" id="KW-0175">Coiled coil</keyword>
<dbReference type="GO" id="GO:0005886">
    <property type="term" value="C:plasma membrane"/>
    <property type="evidence" value="ECO:0007669"/>
    <property type="project" value="TreeGrafter"/>
</dbReference>
<evidence type="ECO:0008006" key="4">
    <source>
        <dbReference type="Google" id="ProtNLM"/>
    </source>
</evidence>
<sequence length="364" mass="41049">MKNPAIKTSFLLFVVLPTLIASLYFLLFASDQYYVETQYVIQGEKKSQVDLLSGLSGLTGESTDSTKNSYIAREYIWSGNLLKTIDPELGIRDHYTDKSYDWWARLKSSATFKEFADYWYDIIYINHDTTSGITTLGVTAFTADKAYNISTKLLEKAEEHVNKLSERSRKDSLSFASRELENAENKLVEARAAVTRFRSNQKQLDPEKASEMKLGIVAALESELSSAESELAEVASYMRADTFKIRALKSKIQALRKQISTERQRWVNVNGNDATLSNLVGDYEKLLTKKTIAERLYESALGSLENARLSAMQQQQYLEVIAAPYLPSEAEKPYVLMGILSIFLGSFLAWVIGFLIISAVNDHI</sequence>
<dbReference type="EMBL" id="CACVAY010000025">
    <property type="protein sequence ID" value="CAA6805093.1"/>
    <property type="molecule type" value="Genomic_DNA"/>
</dbReference>
<keyword evidence="2" id="KW-0472">Membrane</keyword>
<dbReference type="GO" id="GO:0004713">
    <property type="term" value="F:protein tyrosine kinase activity"/>
    <property type="evidence" value="ECO:0007669"/>
    <property type="project" value="TreeGrafter"/>
</dbReference>
<keyword evidence="2" id="KW-0812">Transmembrane</keyword>
<feature type="transmembrane region" description="Helical" evidence="2">
    <location>
        <begin position="334"/>
        <end position="360"/>
    </location>
</feature>
<dbReference type="AlphaFoldDB" id="A0A6S6S9N5"/>
<evidence type="ECO:0000256" key="1">
    <source>
        <dbReference type="SAM" id="Coils"/>
    </source>
</evidence>
<feature type="coiled-coil region" evidence="1">
    <location>
        <begin position="147"/>
        <end position="265"/>
    </location>
</feature>
<dbReference type="PANTHER" id="PTHR32309">
    <property type="entry name" value="TYROSINE-PROTEIN KINASE"/>
    <property type="match status" value="1"/>
</dbReference>